<sequence>MDKAIEEVMAEAMNSMNVKATEQAVAEAGAEVEANTVVGLDADVLETVAEAKALETMAEAEALDTAVEGDMVTVVSRPSGDPKATTSEEASPEKHGA</sequence>
<protein>
    <submittedName>
        <fullName evidence="2">Uncharacterized protein</fullName>
    </submittedName>
</protein>
<keyword evidence="3" id="KW-1185">Reference proteome</keyword>
<accession>A0A0E0B1F6</accession>
<organism evidence="2">
    <name type="scientific">Oryza glumipatula</name>
    <dbReference type="NCBI Taxonomy" id="40148"/>
    <lineage>
        <taxon>Eukaryota</taxon>
        <taxon>Viridiplantae</taxon>
        <taxon>Streptophyta</taxon>
        <taxon>Embryophyta</taxon>
        <taxon>Tracheophyta</taxon>
        <taxon>Spermatophyta</taxon>
        <taxon>Magnoliopsida</taxon>
        <taxon>Liliopsida</taxon>
        <taxon>Poales</taxon>
        <taxon>Poaceae</taxon>
        <taxon>BOP clade</taxon>
        <taxon>Oryzoideae</taxon>
        <taxon>Oryzeae</taxon>
        <taxon>Oryzinae</taxon>
        <taxon>Oryza</taxon>
    </lineage>
</organism>
<evidence type="ECO:0000256" key="1">
    <source>
        <dbReference type="SAM" id="MobiDB-lite"/>
    </source>
</evidence>
<reference evidence="2" key="2">
    <citation type="submission" date="2018-05" db="EMBL/GenBank/DDBJ databases">
        <title>OgluRS3 (Oryza glumaepatula Reference Sequence Version 3).</title>
        <authorList>
            <person name="Zhang J."/>
            <person name="Kudrna D."/>
            <person name="Lee S."/>
            <person name="Talag J."/>
            <person name="Welchert J."/>
            <person name="Wing R.A."/>
        </authorList>
    </citation>
    <scope>NUCLEOTIDE SEQUENCE [LARGE SCALE GENOMIC DNA]</scope>
</reference>
<evidence type="ECO:0000313" key="2">
    <source>
        <dbReference type="EnsemblPlants" id="OGLUM09G06300.1"/>
    </source>
</evidence>
<dbReference type="Proteomes" id="UP000026961">
    <property type="component" value="Chromosome 9"/>
</dbReference>
<proteinExistence type="predicted"/>
<dbReference type="Gramene" id="OGLUM09G06300.1">
    <property type="protein sequence ID" value="OGLUM09G06300.1"/>
    <property type="gene ID" value="OGLUM09G06300"/>
</dbReference>
<evidence type="ECO:0000313" key="3">
    <source>
        <dbReference type="Proteomes" id="UP000026961"/>
    </source>
</evidence>
<name>A0A0E0B1F6_9ORYZ</name>
<dbReference type="EnsemblPlants" id="OGLUM09G06300.1">
    <property type="protein sequence ID" value="OGLUM09G06300.1"/>
    <property type="gene ID" value="OGLUM09G06300"/>
</dbReference>
<dbReference type="HOGENOM" id="CLU_173593_0_0_1"/>
<feature type="region of interest" description="Disordered" evidence="1">
    <location>
        <begin position="73"/>
        <end position="97"/>
    </location>
</feature>
<reference evidence="2" key="1">
    <citation type="submission" date="2015-04" db="UniProtKB">
        <authorList>
            <consortium name="EnsemblPlants"/>
        </authorList>
    </citation>
    <scope>IDENTIFICATION</scope>
</reference>
<dbReference type="AlphaFoldDB" id="A0A0E0B1F6"/>